<dbReference type="RefSeq" id="WP_214438488.1">
    <property type="nucleotide sequence ID" value="NZ_JAECZB010000011.1"/>
</dbReference>
<organism evidence="1 2">
    <name type="scientific">Atlanticothrix silvestris CENA357</name>
    <dbReference type="NCBI Taxonomy" id="1725252"/>
    <lineage>
        <taxon>Bacteria</taxon>
        <taxon>Bacillati</taxon>
        <taxon>Cyanobacteriota</taxon>
        <taxon>Cyanophyceae</taxon>
        <taxon>Nostocales</taxon>
        <taxon>Nodulariaceae</taxon>
        <taxon>Atlanticothrix</taxon>
        <taxon>Atlanticothrix silvestris</taxon>
    </lineage>
</organism>
<sequence length="131" mass="14856">MGKKRITQLLEGLKENQLHELHNSAAIYTVAQVAVNELQQQSLQMDEPPIAALPSTPPIIDKAQLLKQYGSYNACRKVAKERGIKFSRTPSWEQLATALSYAEAFQQIVKTYVETYPYPKLKGTKFELVFQ</sequence>
<dbReference type="EMBL" id="JAECZB010000011">
    <property type="protein sequence ID" value="MBH8552171.1"/>
    <property type="molecule type" value="Genomic_DNA"/>
</dbReference>
<proteinExistence type="predicted"/>
<gene>
    <name evidence="1" type="ORF">I8751_07250</name>
</gene>
<accession>A0A8J7HGH3</accession>
<protein>
    <submittedName>
        <fullName evidence="1">Uncharacterized protein</fullName>
    </submittedName>
</protein>
<dbReference type="Proteomes" id="UP000599391">
    <property type="component" value="Unassembled WGS sequence"/>
</dbReference>
<comment type="caution">
    <text evidence="1">The sequence shown here is derived from an EMBL/GenBank/DDBJ whole genome shotgun (WGS) entry which is preliminary data.</text>
</comment>
<keyword evidence="2" id="KW-1185">Reference proteome</keyword>
<name>A0A8J7HGH3_9CYAN</name>
<reference evidence="1 2" key="1">
    <citation type="journal article" date="2021" name="Int. J. Syst. Evol. Microbiol.">
        <title>Amazonocrinis nigriterrae gen. nov., sp. nov., Atlanticothrix silvestris gen. nov., sp. nov. and Dendronalium phyllosphericum gen. nov., sp. nov., nostocacean cyanobacteria from Brazilian environments.</title>
        <authorList>
            <person name="Alvarenga D.O."/>
            <person name="Andreote A.P.D."/>
            <person name="Branco L.H.Z."/>
            <person name="Delbaje E."/>
            <person name="Cruz R.B."/>
            <person name="Varani A.M."/>
            <person name="Fiore M.F."/>
        </authorList>
    </citation>
    <scope>NUCLEOTIDE SEQUENCE [LARGE SCALE GENOMIC DNA]</scope>
    <source>
        <strain evidence="1 2">CENA357</strain>
    </source>
</reference>
<dbReference type="AlphaFoldDB" id="A0A8J7HGH3"/>
<evidence type="ECO:0000313" key="1">
    <source>
        <dbReference type="EMBL" id="MBH8552171.1"/>
    </source>
</evidence>
<evidence type="ECO:0000313" key="2">
    <source>
        <dbReference type="Proteomes" id="UP000599391"/>
    </source>
</evidence>